<dbReference type="Proteomes" id="UP001302745">
    <property type="component" value="Unassembled WGS sequence"/>
</dbReference>
<evidence type="ECO:0000313" key="3">
    <source>
        <dbReference type="Proteomes" id="UP001302745"/>
    </source>
</evidence>
<dbReference type="GO" id="GO:0008081">
    <property type="term" value="F:phosphoric diester hydrolase activity"/>
    <property type="evidence" value="ECO:0007669"/>
    <property type="project" value="InterPro"/>
</dbReference>
<keyword evidence="3" id="KW-1185">Reference proteome</keyword>
<dbReference type="AlphaFoldDB" id="A0AAN7A0A9"/>
<evidence type="ECO:0000256" key="1">
    <source>
        <dbReference type="SAM" id="SignalP"/>
    </source>
</evidence>
<dbReference type="Pfam" id="PF26146">
    <property type="entry name" value="PI-PLC_X"/>
    <property type="match status" value="1"/>
</dbReference>
<dbReference type="PANTHER" id="PTHR13593:SF80">
    <property type="entry name" value="PLC-LIKE PHOSPHODIESTERASE"/>
    <property type="match status" value="1"/>
</dbReference>
<reference evidence="2" key="1">
    <citation type="journal article" date="2023" name="Mol. Phylogenet. Evol.">
        <title>Genome-scale phylogeny and comparative genomics of the fungal order Sordariales.</title>
        <authorList>
            <person name="Hensen N."/>
            <person name="Bonometti L."/>
            <person name="Westerberg I."/>
            <person name="Brannstrom I.O."/>
            <person name="Guillou S."/>
            <person name="Cros-Aarteil S."/>
            <person name="Calhoun S."/>
            <person name="Haridas S."/>
            <person name="Kuo A."/>
            <person name="Mondo S."/>
            <person name="Pangilinan J."/>
            <person name="Riley R."/>
            <person name="LaButti K."/>
            <person name="Andreopoulos B."/>
            <person name="Lipzen A."/>
            <person name="Chen C."/>
            <person name="Yan M."/>
            <person name="Daum C."/>
            <person name="Ng V."/>
            <person name="Clum A."/>
            <person name="Steindorff A."/>
            <person name="Ohm R.A."/>
            <person name="Martin F."/>
            <person name="Silar P."/>
            <person name="Natvig D.O."/>
            <person name="Lalanne C."/>
            <person name="Gautier V."/>
            <person name="Ament-Velasquez S.L."/>
            <person name="Kruys A."/>
            <person name="Hutchinson M.I."/>
            <person name="Powell A.J."/>
            <person name="Barry K."/>
            <person name="Miller A.N."/>
            <person name="Grigoriev I.V."/>
            <person name="Debuchy R."/>
            <person name="Gladieux P."/>
            <person name="Hiltunen Thoren M."/>
            <person name="Johannesson H."/>
        </authorList>
    </citation>
    <scope>NUCLEOTIDE SEQUENCE</scope>
    <source>
        <strain evidence="2">CBS 538.74</strain>
    </source>
</reference>
<feature type="chain" id="PRO_5042819270" evidence="1">
    <location>
        <begin position="22"/>
        <end position="401"/>
    </location>
</feature>
<sequence length="401" mass="41444">MLRPPTWALTALLTLAPGILSNPQGGTTTTTTAPPTNTSVSPVACNNSPELCSRAYNNITHMGAHDSAFLRDASTGNSIAGNQFYNATVALSAGIRLLQAQVHLSGNTLQLCHTSCSLLDAGPLETWLAKIKYWLDTNPNEVITLLLVNIDNQPASAFGSAFDRSGIATYGFTPPSGLGNNSSNNTTTKTTTWPTLQSLITSNTRLVTFIASLPSSSSQEEKPSYLLNEFTYLFETPYNVTSLSSFTCTLDRPSSSSTNNSSSATAAAAAAISSGLLPLLNHFAYIALTQDIMIPNAGDVDTTNSPSETDTGALGQHVRACMAEWGGGGSGGGGGGVKPVFVLVDFFDRGPAVETADRVNGIDGPVGRVSVGGGGGKASMGGRLGVGMALVAWLGVGLVVF</sequence>
<accession>A0AAN7A0A9</accession>
<keyword evidence="1" id="KW-0732">Signal</keyword>
<dbReference type="SUPFAM" id="SSF51695">
    <property type="entry name" value="PLC-like phosphodiesterases"/>
    <property type="match status" value="1"/>
</dbReference>
<name>A0AAN7A0A9_9PEZI</name>
<dbReference type="Gene3D" id="3.20.20.190">
    <property type="entry name" value="Phosphatidylinositol (PI) phosphodiesterase"/>
    <property type="match status" value="1"/>
</dbReference>
<feature type="signal peptide" evidence="1">
    <location>
        <begin position="1"/>
        <end position="21"/>
    </location>
</feature>
<dbReference type="PANTHER" id="PTHR13593">
    <property type="match status" value="1"/>
</dbReference>
<reference evidence="2" key="2">
    <citation type="submission" date="2023-05" db="EMBL/GenBank/DDBJ databases">
        <authorList>
            <consortium name="Lawrence Berkeley National Laboratory"/>
            <person name="Steindorff A."/>
            <person name="Hensen N."/>
            <person name="Bonometti L."/>
            <person name="Westerberg I."/>
            <person name="Brannstrom I.O."/>
            <person name="Guillou S."/>
            <person name="Cros-Aarteil S."/>
            <person name="Calhoun S."/>
            <person name="Haridas S."/>
            <person name="Kuo A."/>
            <person name="Mondo S."/>
            <person name="Pangilinan J."/>
            <person name="Riley R."/>
            <person name="Labutti K."/>
            <person name="Andreopoulos B."/>
            <person name="Lipzen A."/>
            <person name="Chen C."/>
            <person name="Yanf M."/>
            <person name="Daum C."/>
            <person name="Ng V."/>
            <person name="Clum A."/>
            <person name="Ohm R."/>
            <person name="Martin F."/>
            <person name="Silar P."/>
            <person name="Natvig D."/>
            <person name="Lalanne C."/>
            <person name="Gautier V."/>
            <person name="Ament-Velasquez S.L."/>
            <person name="Kruys A."/>
            <person name="Hutchinson M.I."/>
            <person name="Powell A.J."/>
            <person name="Barry K."/>
            <person name="Miller A.N."/>
            <person name="Grigoriev I.V."/>
            <person name="Debuchy R."/>
            <person name="Gladieux P."/>
            <person name="Thoren M.H."/>
            <person name="Johannesson H."/>
        </authorList>
    </citation>
    <scope>NUCLEOTIDE SEQUENCE</scope>
    <source>
        <strain evidence="2">CBS 538.74</strain>
    </source>
</reference>
<gene>
    <name evidence="2" type="ORF">C8A00DRAFT_12354</name>
</gene>
<dbReference type="EMBL" id="MU856862">
    <property type="protein sequence ID" value="KAK4156714.1"/>
    <property type="molecule type" value="Genomic_DNA"/>
</dbReference>
<comment type="caution">
    <text evidence="2">The sequence shown here is derived from an EMBL/GenBank/DDBJ whole genome shotgun (WGS) entry which is preliminary data.</text>
</comment>
<organism evidence="2 3">
    <name type="scientific">Chaetomidium leptoderma</name>
    <dbReference type="NCBI Taxonomy" id="669021"/>
    <lineage>
        <taxon>Eukaryota</taxon>
        <taxon>Fungi</taxon>
        <taxon>Dikarya</taxon>
        <taxon>Ascomycota</taxon>
        <taxon>Pezizomycotina</taxon>
        <taxon>Sordariomycetes</taxon>
        <taxon>Sordariomycetidae</taxon>
        <taxon>Sordariales</taxon>
        <taxon>Chaetomiaceae</taxon>
        <taxon>Chaetomidium</taxon>
    </lineage>
</organism>
<dbReference type="InterPro" id="IPR051057">
    <property type="entry name" value="PI-PLC_domain"/>
</dbReference>
<proteinExistence type="predicted"/>
<dbReference type="GO" id="GO:0006629">
    <property type="term" value="P:lipid metabolic process"/>
    <property type="evidence" value="ECO:0007669"/>
    <property type="project" value="InterPro"/>
</dbReference>
<protein>
    <submittedName>
        <fullName evidence="2">PLC-like phosphodiesterase</fullName>
    </submittedName>
</protein>
<evidence type="ECO:0000313" key="2">
    <source>
        <dbReference type="EMBL" id="KAK4156714.1"/>
    </source>
</evidence>
<dbReference type="InterPro" id="IPR017946">
    <property type="entry name" value="PLC-like_Pdiesterase_TIM-brl"/>
</dbReference>